<comment type="similarity">
    <text evidence="1">Belongs to the polyribonucleotide nucleotidyltransferase family.</text>
</comment>
<keyword evidence="5" id="KW-0460">Magnesium</keyword>
<dbReference type="InterPro" id="IPR020568">
    <property type="entry name" value="Ribosomal_Su5_D2-typ_SF"/>
</dbReference>
<dbReference type="PROSITE" id="PS50126">
    <property type="entry name" value="S1"/>
    <property type="match status" value="1"/>
</dbReference>
<dbReference type="Pfam" id="PF00575">
    <property type="entry name" value="S1"/>
    <property type="match status" value="1"/>
</dbReference>
<proteinExistence type="inferred from homology"/>
<evidence type="ECO:0000256" key="8">
    <source>
        <dbReference type="SAM" id="MobiDB-lite"/>
    </source>
</evidence>
<organism evidence="10 11">
    <name type="scientific">Candidatus Fokinia crypta</name>
    <dbReference type="NCBI Taxonomy" id="1920990"/>
    <lineage>
        <taxon>Bacteria</taxon>
        <taxon>Pseudomonadati</taxon>
        <taxon>Pseudomonadota</taxon>
        <taxon>Alphaproteobacteria</taxon>
        <taxon>Rickettsiales</taxon>
        <taxon>Candidatus Midichloriaceae</taxon>
        <taxon>Candidatus Fokinia</taxon>
    </lineage>
</organism>
<evidence type="ECO:0000256" key="6">
    <source>
        <dbReference type="ARBA" id="ARBA00022884"/>
    </source>
</evidence>
<evidence type="ECO:0000256" key="4">
    <source>
        <dbReference type="ARBA" id="ARBA00022695"/>
    </source>
</evidence>
<evidence type="ECO:0000259" key="9">
    <source>
        <dbReference type="PROSITE" id="PS50126"/>
    </source>
</evidence>
<evidence type="ECO:0000313" key="10">
    <source>
        <dbReference type="EMBL" id="WPX97957.1"/>
    </source>
</evidence>
<dbReference type="SUPFAM" id="SSF55666">
    <property type="entry name" value="Ribonuclease PH domain 2-like"/>
    <property type="match status" value="1"/>
</dbReference>
<dbReference type="Pfam" id="PF00013">
    <property type="entry name" value="KH_1"/>
    <property type="match status" value="1"/>
</dbReference>
<evidence type="ECO:0000256" key="2">
    <source>
        <dbReference type="ARBA" id="ARBA00012416"/>
    </source>
</evidence>
<dbReference type="PROSITE" id="PS50084">
    <property type="entry name" value="KH_TYPE_1"/>
    <property type="match status" value="1"/>
</dbReference>
<evidence type="ECO:0000313" key="11">
    <source>
        <dbReference type="Proteomes" id="UP001325140"/>
    </source>
</evidence>
<dbReference type="InterPro" id="IPR012340">
    <property type="entry name" value="NA-bd_OB-fold"/>
</dbReference>
<keyword evidence="4" id="KW-0548">Nucleotidyltransferase</keyword>
<dbReference type="Gene3D" id="3.30.230.70">
    <property type="entry name" value="GHMP Kinase, N-terminal domain"/>
    <property type="match status" value="2"/>
</dbReference>
<dbReference type="InterPro" id="IPR012162">
    <property type="entry name" value="PNPase"/>
</dbReference>
<dbReference type="InterPro" id="IPR027408">
    <property type="entry name" value="PNPase/RNase_PH_dom_sf"/>
</dbReference>
<evidence type="ECO:0000256" key="3">
    <source>
        <dbReference type="ARBA" id="ARBA00022679"/>
    </source>
</evidence>
<dbReference type="InterPro" id="IPR003029">
    <property type="entry name" value="S1_domain"/>
</dbReference>
<evidence type="ECO:0000256" key="7">
    <source>
        <dbReference type="PROSITE-ProRule" id="PRU00117"/>
    </source>
</evidence>
<dbReference type="Proteomes" id="UP001325140">
    <property type="component" value="Chromosome"/>
</dbReference>
<sequence>MLSDTSKIPFVLRSDYVQLETGALATQSDASVVVKYGDTTVLCVVVSSQLEKDMGFLPLQVNYHEKFYASGKIPGGFIKRETKLSEREILIARRLDRQIRPLFDSSCTKTEIQISCTTLSYDPKFDPEIAASLGVSAALLLSDLPFRGPVCMVKGTIFQNIKSEIITAFTDASVVMIEGKFPECTTDEFISALETIRIESNVEKLITLVKDFVQEYKIREKNSKNQDINSDIAEINSVFMNSQHVNIQTKLEKHNILCNNLMRASNISKYLEQIYLLPDKKARKKNISILRKCLLLEITNLYSNHQTEKSLFKNIDNITKAEFYELWETGLPIEAISHFVDKYISVESSSIMRKNLKHSQVRLDGRKPDEIRMLEASHSYIPTAHGSALFSRGETQVLAVITLGGKQDEQISETMIGSSRENFMLHYNFPKWSVGEISASPSLSRREIGHGNLALSAISGILPNVESFDYTIRVVADVLSSNGSSSMATVCASSIALMDAGVPISKHVAGVAVGVVKIDNELIVLSDISGDEDQLGDMDLKITGTRDGFTAIQMDIKIPGVQFSELKTVLNKAKLSLDSILNFMYSIINMPSISSNSPQTITLKIPKEKIRNVIGQGGSTIKHICATSGAKIDIRDTGETRIFGSVEAIEKAQQMIADITKDVEVGQVYDGLIMKVVDFGCFVKLPTGVEGLLHVSEIPKNDANLFVEGYRLKVKVIKAENGRISLTAHIEHRTTHSKNDSFNDGEDNGRQRTKLRYRKENSSQDTSCDGSADSSNKKWRFT</sequence>
<keyword evidence="11" id="KW-1185">Reference proteome</keyword>
<keyword evidence="3" id="KW-0808">Transferase</keyword>
<dbReference type="SUPFAM" id="SSF50249">
    <property type="entry name" value="Nucleic acid-binding proteins"/>
    <property type="match status" value="1"/>
</dbReference>
<protein>
    <recommendedName>
        <fullName evidence="2">polyribonucleotide nucleotidyltransferase</fullName>
        <ecNumber evidence="2">2.7.7.8</ecNumber>
    </recommendedName>
</protein>
<dbReference type="Gene3D" id="3.30.1370.10">
    <property type="entry name" value="K Homology domain, type 1"/>
    <property type="match status" value="1"/>
</dbReference>
<dbReference type="SUPFAM" id="SSF54791">
    <property type="entry name" value="Eukaryotic type KH-domain (KH-domain type I)"/>
    <property type="match status" value="1"/>
</dbReference>
<dbReference type="InterPro" id="IPR036612">
    <property type="entry name" value="KH_dom_type_1_sf"/>
</dbReference>
<dbReference type="EC" id="2.7.7.8" evidence="2"/>
<feature type="domain" description="S1 motif" evidence="9">
    <location>
        <begin position="666"/>
        <end position="729"/>
    </location>
</feature>
<keyword evidence="6 7" id="KW-0694">RNA-binding</keyword>
<evidence type="ECO:0000256" key="5">
    <source>
        <dbReference type="ARBA" id="ARBA00022842"/>
    </source>
</evidence>
<dbReference type="Pfam" id="PF01138">
    <property type="entry name" value="RNase_PH"/>
    <property type="match status" value="2"/>
</dbReference>
<name>A0ABZ0UQL1_9RICK</name>
<dbReference type="InterPro" id="IPR001247">
    <property type="entry name" value="ExoRNase_PH_dom1"/>
</dbReference>
<dbReference type="InterPro" id="IPR036345">
    <property type="entry name" value="ExoRNase_PH_dom2_sf"/>
</dbReference>
<feature type="compositionally biased region" description="Polar residues" evidence="8">
    <location>
        <begin position="763"/>
        <end position="774"/>
    </location>
</feature>
<dbReference type="RefSeq" id="WP_323721935.1">
    <property type="nucleotide sequence ID" value="NZ_CP110343.1"/>
</dbReference>
<dbReference type="CDD" id="cd02393">
    <property type="entry name" value="KH-I_PNPase"/>
    <property type="match status" value="1"/>
</dbReference>
<gene>
    <name evidence="10" type="ORF">Fokcrypt_00482</name>
</gene>
<dbReference type="InterPro" id="IPR004087">
    <property type="entry name" value="KH_dom"/>
</dbReference>
<reference evidence="10" key="1">
    <citation type="submission" date="2022-10" db="EMBL/GenBank/DDBJ databases">
        <title>Host association and intracellularity evolved multiple times independently in the Rickettsiales.</title>
        <authorList>
            <person name="Castelli M."/>
            <person name="Nardi T."/>
            <person name="Gammuto L."/>
            <person name="Bellinzona G."/>
            <person name="Sabaneyeva E."/>
            <person name="Potekhin A."/>
            <person name="Serra V."/>
            <person name="Petroni G."/>
            <person name="Sassera D."/>
        </authorList>
    </citation>
    <scope>NUCLEOTIDE SEQUENCE [LARGE SCALE GENOMIC DNA]</scope>
    <source>
        <strain evidence="10">US_Bl 11III1</strain>
    </source>
</reference>
<dbReference type="SUPFAM" id="SSF46915">
    <property type="entry name" value="Polynucleotide phosphorylase/guanosine pentaphosphate synthase (PNPase/GPSI), domain 3"/>
    <property type="match status" value="1"/>
</dbReference>
<dbReference type="NCBIfam" id="NF008805">
    <property type="entry name" value="PRK11824.1"/>
    <property type="match status" value="1"/>
</dbReference>
<dbReference type="SMART" id="SM00322">
    <property type="entry name" value="KH"/>
    <property type="match status" value="1"/>
</dbReference>
<dbReference type="InterPro" id="IPR004088">
    <property type="entry name" value="KH_dom_type_1"/>
</dbReference>
<evidence type="ECO:0000256" key="1">
    <source>
        <dbReference type="ARBA" id="ARBA00007404"/>
    </source>
</evidence>
<dbReference type="PANTHER" id="PTHR11252:SF0">
    <property type="entry name" value="POLYRIBONUCLEOTIDE NUCLEOTIDYLTRANSFERASE 1, MITOCHONDRIAL"/>
    <property type="match status" value="1"/>
</dbReference>
<dbReference type="EMBL" id="CP110343">
    <property type="protein sequence ID" value="WPX97957.1"/>
    <property type="molecule type" value="Genomic_DNA"/>
</dbReference>
<dbReference type="PANTHER" id="PTHR11252">
    <property type="entry name" value="POLYRIBONUCLEOTIDE NUCLEOTIDYLTRANSFERASE"/>
    <property type="match status" value="1"/>
</dbReference>
<feature type="region of interest" description="Disordered" evidence="8">
    <location>
        <begin position="735"/>
        <end position="782"/>
    </location>
</feature>
<dbReference type="Gene3D" id="2.40.50.140">
    <property type="entry name" value="Nucleic acid-binding proteins"/>
    <property type="match status" value="1"/>
</dbReference>
<dbReference type="SUPFAM" id="SSF54211">
    <property type="entry name" value="Ribosomal protein S5 domain 2-like"/>
    <property type="match status" value="2"/>
</dbReference>
<dbReference type="SMART" id="SM00316">
    <property type="entry name" value="S1"/>
    <property type="match status" value="1"/>
</dbReference>
<accession>A0ABZ0UQL1</accession>
<dbReference type="InterPro" id="IPR036456">
    <property type="entry name" value="PNPase_PH_RNA-bd_sf"/>
</dbReference>